<comment type="similarity">
    <text evidence="2">Belongs to the EamA transporter family.</text>
</comment>
<feature type="transmembrane region" description="Helical" evidence="8">
    <location>
        <begin position="5"/>
        <end position="22"/>
    </location>
</feature>
<dbReference type="InterPro" id="IPR000620">
    <property type="entry name" value="EamA_dom"/>
</dbReference>
<protein>
    <submittedName>
        <fullName evidence="10">Chloramphenicol-sensitive protein RarD</fullName>
    </submittedName>
</protein>
<dbReference type="InterPro" id="IPR004626">
    <property type="entry name" value="RarD"/>
</dbReference>
<feature type="transmembrane region" description="Helical" evidence="8">
    <location>
        <begin position="240"/>
        <end position="258"/>
    </location>
</feature>
<feature type="transmembrane region" description="Helical" evidence="8">
    <location>
        <begin position="98"/>
        <end position="120"/>
    </location>
</feature>
<keyword evidence="6 8" id="KW-1133">Transmembrane helix</keyword>
<evidence type="ECO:0000256" key="8">
    <source>
        <dbReference type="SAM" id="Phobius"/>
    </source>
</evidence>
<dbReference type="RefSeq" id="WP_131974840.1">
    <property type="nucleotide sequence ID" value="NZ_SLYB01000002.1"/>
</dbReference>
<evidence type="ECO:0000256" key="3">
    <source>
        <dbReference type="ARBA" id="ARBA00022448"/>
    </source>
</evidence>
<dbReference type="SUPFAM" id="SSF103481">
    <property type="entry name" value="Multidrug resistance efflux transporter EmrE"/>
    <property type="match status" value="1"/>
</dbReference>
<keyword evidence="11" id="KW-1185">Reference proteome</keyword>
<comment type="caution">
    <text evidence="10">The sequence shown here is derived from an EMBL/GenBank/DDBJ whole genome shotgun (WGS) entry which is preliminary data.</text>
</comment>
<dbReference type="Proteomes" id="UP000295763">
    <property type="component" value="Unassembled WGS sequence"/>
</dbReference>
<evidence type="ECO:0000313" key="11">
    <source>
        <dbReference type="Proteomes" id="UP000295763"/>
    </source>
</evidence>
<evidence type="ECO:0000256" key="4">
    <source>
        <dbReference type="ARBA" id="ARBA00022475"/>
    </source>
</evidence>
<dbReference type="NCBIfam" id="TIGR00688">
    <property type="entry name" value="rarD"/>
    <property type="match status" value="1"/>
</dbReference>
<feature type="transmembrane region" description="Helical" evidence="8">
    <location>
        <begin position="34"/>
        <end position="52"/>
    </location>
</feature>
<keyword evidence="4" id="KW-1003">Cell membrane</keyword>
<proteinExistence type="inferred from homology"/>
<feature type="transmembrane region" description="Helical" evidence="8">
    <location>
        <begin position="178"/>
        <end position="196"/>
    </location>
</feature>
<dbReference type="InterPro" id="IPR037185">
    <property type="entry name" value="EmrE-like"/>
</dbReference>
<feature type="transmembrane region" description="Helical" evidence="8">
    <location>
        <begin position="72"/>
        <end position="92"/>
    </location>
</feature>
<keyword evidence="3" id="KW-0813">Transport</keyword>
<organism evidence="10 11">
    <name type="scientific">Cricetibacter osteomyelitidis</name>
    <dbReference type="NCBI Taxonomy" id="1521931"/>
    <lineage>
        <taxon>Bacteria</taxon>
        <taxon>Pseudomonadati</taxon>
        <taxon>Pseudomonadota</taxon>
        <taxon>Gammaproteobacteria</taxon>
        <taxon>Pasteurellales</taxon>
        <taxon>Pasteurellaceae</taxon>
        <taxon>Cricetibacter</taxon>
    </lineage>
</organism>
<comment type="subcellular location">
    <subcellularLocation>
        <location evidence="1">Cell membrane</location>
        <topology evidence="1">Multi-pass membrane protein</topology>
    </subcellularLocation>
</comment>
<evidence type="ECO:0000313" key="10">
    <source>
        <dbReference type="EMBL" id="TCP97243.1"/>
    </source>
</evidence>
<feature type="transmembrane region" description="Helical" evidence="8">
    <location>
        <begin position="264"/>
        <end position="284"/>
    </location>
</feature>
<feature type="transmembrane region" description="Helical" evidence="8">
    <location>
        <begin position="151"/>
        <end position="166"/>
    </location>
</feature>
<dbReference type="OrthoDB" id="3250831at2"/>
<keyword evidence="5 8" id="KW-0812">Transmembrane</keyword>
<evidence type="ECO:0000256" key="7">
    <source>
        <dbReference type="ARBA" id="ARBA00023136"/>
    </source>
</evidence>
<sequence>MFKGVATSLLASILFGYMYYFSTLLQPLSGEGIFGYRIIFTMPFIYAAIILFKQKQQFIARLIQLKQRPALLLIYILCSGIIGFQMWLFLWAPNNGSAISTSFGYLLLPLVLVVIARIIFKEQITKIKMLAVAIAATGVISNIIIKGGFSWESIVVCIGYTIYFSVRKYFKIADLSSFCIEMTLLLPVCIYFARQVDFNQIQQHNEHILYLLPVLGLISGTALIAYILASVMLPMNLLGLLGYVETILMVVISFFIGEKVDAESYPLFICLSIAMMLIIIDGIYRTLHKKT</sequence>
<evidence type="ECO:0000256" key="6">
    <source>
        <dbReference type="ARBA" id="ARBA00022989"/>
    </source>
</evidence>
<reference evidence="10 11" key="1">
    <citation type="submission" date="2019-03" db="EMBL/GenBank/DDBJ databases">
        <title>Genomic Encyclopedia of Type Strains, Phase IV (KMG-IV): sequencing the most valuable type-strain genomes for metagenomic binning, comparative biology and taxonomic classification.</title>
        <authorList>
            <person name="Goeker M."/>
        </authorList>
    </citation>
    <scope>NUCLEOTIDE SEQUENCE [LARGE SCALE GENOMIC DNA]</scope>
    <source>
        <strain evidence="10 11">DSM 28404</strain>
    </source>
</reference>
<dbReference type="GO" id="GO:0005886">
    <property type="term" value="C:plasma membrane"/>
    <property type="evidence" value="ECO:0007669"/>
    <property type="project" value="UniProtKB-SubCell"/>
</dbReference>
<feature type="transmembrane region" description="Helical" evidence="8">
    <location>
        <begin position="208"/>
        <end position="228"/>
    </location>
</feature>
<evidence type="ECO:0000256" key="1">
    <source>
        <dbReference type="ARBA" id="ARBA00004651"/>
    </source>
</evidence>
<dbReference type="Pfam" id="PF00892">
    <property type="entry name" value="EamA"/>
    <property type="match status" value="1"/>
</dbReference>
<gene>
    <name evidence="10" type="ORF">EDC44_10247</name>
</gene>
<feature type="domain" description="EamA" evidence="9">
    <location>
        <begin position="3"/>
        <end position="140"/>
    </location>
</feature>
<dbReference type="EMBL" id="SLYB01000002">
    <property type="protein sequence ID" value="TCP97243.1"/>
    <property type="molecule type" value="Genomic_DNA"/>
</dbReference>
<evidence type="ECO:0000256" key="5">
    <source>
        <dbReference type="ARBA" id="ARBA00022692"/>
    </source>
</evidence>
<dbReference type="AlphaFoldDB" id="A0A4V2T2F5"/>
<evidence type="ECO:0000256" key="2">
    <source>
        <dbReference type="ARBA" id="ARBA00007362"/>
    </source>
</evidence>
<evidence type="ECO:0000259" key="9">
    <source>
        <dbReference type="Pfam" id="PF00892"/>
    </source>
</evidence>
<accession>A0A4V2T2F5</accession>
<name>A0A4V2T2F5_9PAST</name>
<keyword evidence="7 8" id="KW-0472">Membrane</keyword>